<dbReference type="PROSITE" id="PS50109">
    <property type="entry name" value="HIS_KIN"/>
    <property type="match status" value="1"/>
</dbReference>
<dbReference type="Pfam" id="PF02518">
    <property type="entry name" value="HATPase_c"/>
    <property type="match status" value="1"/>
</dbReference>
<proteinExistence type="predicted"/>
<dbReference type="InterPro" id="IPR005467">
    <property type="entry name" value="His_kinase_dom"/>
</dbReference>
<protein>
    <recommendedName>
        <fullName evidence="1">Histidine kinase domain-containing protein</fullName>
    </recommendedName>
</protein>
<evidence type="ECO:0000313" key="3">
    <source>
        <dbReference type="Proteomes" id="UP001057375"/>
    </source>
</evidence>
<dbReference type="InterPro" id="IPR003594">
    <property type="entry name" value="HATPase_dom"/>
</dbReference>
<dbReference type="PRINTS" id="PR00344">
    <property type="entry name" value="BCTRLSENSOR"/>
</dbReference>
<dbReference type="InterPro" id="IPR036890">
    <property type="entry name" value="HATPase_C_sf"/>
</dbReference>
<evidence type="ECO:0000313" key="2">
    <source>
        <dbReference type="EMBL" id="GKT24280.1"/>
    </source>
</evidence>
<dbReference type="PANTHER" id="PTHR43065">
    <property type="entry name" value="SENSOR HISTIDINE KINASE"/>
    <property type="match status" value="1"/>
</dbReference>
<sequence>MNGIIDIFIDIKGTTLLIEYKDNGKGMDEETLSHIFEAFYTTRRKEGNSGLGMHIVYSLITEKLGGTIRAMSRPNEGVHFFIEIPLD</sequence>
<name>A0ABQ5K0B9_9EUKA</name>
<dbReference type="InterPro" id="IPR004358">
    <property type="entry name" value="Sig_transdc_His_kin-like_C"/>
</dbReference>
<organism evidence="2 3">
    <name type="scientific">Aduncisulcus paluster</name>
    <dbReference type="NCBI Taxonomy" id="2918883"/>
    <lineage>
        <taxon>Eukaryota</taxon>
        <taxon>Metamonada</taxon>
        <taxon>Carpediemonas-like organisms</taxon>
        <taxon>Aduncisulcus</taxon>
    </lineage>
</organism>
<dbReference type="Gene3D" id="3.30.565.10">
    <property type="entry name" value="Histidine kinase-like ATPase, C-terminal domain"/>
    <property type="match status" value="1"/>
</dbReference>
<dbReference type="EMBL" id="BQXS01006981">
    <property type="protein sequence ID" value="GKT24280.1"/>
    <property type="molecule type" value="Genomic_DNA"/>
</dbReference>
<dbReference type="CDD" id="cd00075">
    <property type="entry name" value="HATPase"/>
    <property type="match status" value="1"/>
</dbReference>
<dbReference type="SUPFAM" id="SSF55874">
    <property type="entry name" value="ATPase domain of HSP90 chaperone/DNA topoisomerase II/histidine kinase"/>
    <property type="match status" value="1"/>
</dbReference>
<evidence type="ECO:0000259" key="1">
    <source>
        <dbReference type="PROSITE" id="PS50109"/>
    </source>
</evidence>
<dbReference type="Proteomes" id="UP001057375">
    <property type="component" value="Unassembled WGS sequence"/>
</dbReference>
<keyword evidence="3" id="KW-1185">Reference proteome</keyword>
<comment type="caution">
    <text evidence="2">The sequence shown here is derived from an EMBL/GenBank/DDBJ whole genome shotgun (WGS) entry which is preliminary data.</text>
</comment>
<gene>
    <name evidence="2" type="ORF">ADUPG1_004583</name>
</gene>
<feature type="domain" description="Histidine kinase" evidence="1">
    <location>
        <begin position="1"/>
        <end position="87"/>
    </location>
</feature>
<accession>A0ABQ5K0B9</accession>
<reference evidence="2" key="1">
    <citation type="submission" date="2022-03" db="EMBL/GenBank/DDBJ databases">
        <title>Draft genome sequence of Aduncisulcus paluster, a free-living microaerophilic Fornicata.</title>
        <authorList>
            <person name="Yuyama I."/>
            <person name="Kume K."/>
            <person name="Tamura T."/>
            <person name="Inagaki Y."/>
            <person name="Hashimoto T."/>
        </authorList>
    </citation>
    <scope>NUCLEOTIDE SEQUENCE</scope>
    <source>
        <strain evidence="2">NY0171</strain>
    </source>
</reference>